<accession>A0AAU7CF31</accession>
<evidence type="ECO:0000313" key="1">
    <source>
        <dbReference type="EMBL" id="XBH03846.1"/>
    </source>
</evidence>
<gene>
    <name evidence="1" type="ORF">V5E97_36950</name>
</gene>
<dbReference type="Pfam" id="PF13483">
    <property type="entry name" value="Lactamase_B_3"/>
    <property type="match status" value="1"/>
</dbReference>
<name>A0AAU7CF31_9BACT</name>
<dbReference type="InterPro" id="IPR036866">
    <property type="entry name" value="RibonucZ/Hydroxyglut_hydro"/>
</dbReference>
<reference evidence="1" key="1">
    <citation type="submission" date="2024-05" db="EMBL/GenBank/DDBJ databases">
        <title>Planctomycetes of the genus Singulisphaera possess chitinolytic capabilities.</title>
        <authorList>
            <person name="Ivanova A."/>
        </authorList>
    </citation>
    <scope>NUCLEOTIDE SEQUENCE</scope>
    <source>
        <strain evidence="1">Ch08T</strain>
    </source>
</reference>
<dbReference type="EMBL" id="CP155447">
    <property type="protein sequence ID" value="XBH03846.1"/>
    <property type="molecule type" value="Genomic_DNA"/>
</dbReference>
<protein>
    <submittedName>
        <fullName evidence="1">MBL fold metallo-hydrolase</fullName>
    </submittedName>
</protein>
<dbReference type="RefSeq" id="WP_406696588.1">
    <property type="nucleotide sequence ID" value="NZ_CP155447.1"/>
</dbReference>
<dbReference type="SUPFAM" id="SSF56281">
    <property type="entry name" value="Metallo-hydrolase/oxidoreductase"/>
    <property type="match status" value="1"/>
</dbReference>
<dbReference type="Gene3D" id="3.60.15.10">
    <property type="entry name" value="Ribonuclease Z/Hydroxyacylglutathione hydrolase-like"/>
    <property type="match status" value="1"/>
</dbReference>
<sequence length="220" mass="24803">MRITWYGHAAFLIETEGRRIILDPFRSPDSGGYEPIDEPADLVVVSHENDRYHSHLGQIRPPFQVLKALEIPPEGETACGIHFESVHVYETPERKPEDEVTIVHFRVEGLHVVFLGDLGHALDESDLKPLRGAEIVLAAAGGPPTIELSELPPLLDSIGPRLILPMHYKTPRINLKIQPVERFLEVLPETPVDRPGRSWLEVTRNSLPESRRIVVLDHAR</sequence>
<dbReference type="PANTHER" id="PTHR39189">
    <property type="entry name" value="UPF0173 METAL-DEPENDENT HYDROLASE YTKL"/>
    <property type="match status" value="1"/>
</dbReference>
<dbReference type="AlphaFoldDB" id="A0AAU7CF31"/>
<proteinExistence type="predicted"/>
<dbReference type="PANTHER" id="PTHR39189:SF1">
    <property type="entry name" value="UPF0173 METAL-DEPENDENT HYDROLASE YTKL"/>
    <property type="match status" value="1"/>
</dbReference>
<organism evidence="1">
    <name type="scientific">Singulisphaera sp. Ch08</name>
    <dbReference type="NCBI Taxonomy" id="3120278"/>
    <lineage>
        <taxon>Bacteria</taxon>
        <taxon>Pseudomonadati</taxon>
        <taxon>Planctomycetota</taxon>
        <taxon>Planctomycetia</taxon>
        <taxon>Isosphaerales</taxon>
        <taxon>Isosphaeraceae</taxon>
        <taxon>Singulisphaera</taxon>
    </lineage>
</organism>